<accession>A0AAN0J2X7</accession>
<proteinExistence type="predicted"/>
<dbReference type="PANTHER" id="PTHR23346">
    <property type="entry name" value="TRANSLATIONAL ACTIVATOR GCN1-RELATED"/>
    <property type="match status" value="1"/>
</dbReference>
<reference evidence="8" key="2">
    <citation type="submission" date="2024-06" db="UniProtKB">
        <authorList>
            <consortium name="EnsemblMetazoa"/>
        </authorList>
    </citation>
    <scope>IDENTIFICATION</scope>
</reference>
<organism evidence="8 9">
    <name type="scientific">Amphimedon queenslandica</name>
    <name type="common">Sponge</name>
    <dbReference type="NCBI Taxonomy" id="400682"/>
    <lineage>
        <taxon>Eukaryota</taxon>
        <taxon>Metazoa</taxon>
        <taxon>Porifera</taxon>
        <taxon>Demospongiae</taxon>
        <taxon>Heteroscleromorpha</taxon>
        <taxon>Haplosclerida</taxon>
        <taxon>Niphatidae</taxon>
        <taxon>Amphimedon</taxon>
    </lineage>
</organism>
<dbReference type="GO" id="GO:0060090">
    <property type="term" value="F:molecular adaptor activity"/>
    <property type="evidence" value="ECO:0007669"/>
    <property type="project" value="InterPro"/>
</dbReference>
<dbReference type="Proteomes" id="UP000007879">
    <property type="component" value="Unassembled WGS sequence"/>
</dbReference>
<keyword evidence="3" id="KW-0677">Repeat</keyword>
<dbReference type="KEGG" id="aqu:100636827"/>
<dbReference type="InterPro" id="IPR016024">
    <property type="entry name" value="ARM-type_fold"/>
</dbReference>
<comment type="subcellular location">
    <subcellularLocation>
        <location evidence="1">Cytoplasm</location>
    </subcellularLocation>
</comment>
<dbReference type="GO" id="GO:0000502">
    <property type="term" value="C:proteasome complex"/>
    <property type="evidence" value="ECO:0007669"/>
    <property type="project" value="UniProtKB-KW"/>
</dbReference>
<feature type="signal peptide" evidence="5">
    <location>
        <begin position="1"/>
        <end position="19"/>
    </location>
</feature>
<feature type="domain" description="Proteasome component Ecm29 N-terminal" evidence="6">
    <location>
        <begin position="39"/>
        <end position="241"/>
    </location>
</feature>
<protein>
    <recommendedName>
        <fullName evidence="10">DUF3730 domain-containing protein</fullName>
    </recommendedName>
</protein>
<dbReference type="InterPro" id="IPR011989">
    <property type="entry name" value="ARM-like"/>
</dbReference>
<dbReference type="GO" id="GO:0043248">
    <property type="term" value="P:proteasome assembly"/>
    <property type="evidence" value="ECO:0007669"/>
    <property type="project" value="InterPro"/>
</dbReference>
<evidence type="ECO:0000256" key="1">
    <source>
        <dbReference type="ARBA" id="ARBA00004496"/>
    </source>
</evidence>
<dbReference type="Pfam" id="PF24492">
    <property type="entry name" value="HEAT_ECM29"/>
    <property type="match status" value="1"/>
</dbReference>
<sequence length="1549" mass="173855">MDELISVTLTLSIFQLTEAKATAVKNTCEIKTVSGSAKTFMQRPANLRMKLKILSILNKSTVATDTFPLCVQVVFDGLFGDISNAKLQLLSMEFILSIINKCLSTRLTVMAPLLLTALYKIIDNNDLKDNKLIVSAFSGLSCLSKKAPHILRKDAKHLYRLFEELEKETNKDNRLVIQECINSVSGVYVNETNEKNVTLLESILLTHINRKLVQSRKAAAFCAHSLFPFSHFPSRYVSLIACGDSQLEVREEGLNGLRPRQLESNPQFPPFANVIQYISSRVDSILSSDQCYVIGSTKLPYTPLAMKHILLFCYHSLLYSCGHDGWTVTDICNIDITQPIDKEAMRKVSDFLSIMEFLKNDVLQKYLELIRMSLLPQSDYDVATVGIYSLLQLILLSEPIAETFMKDIKNIKQLASYPRSNTKQGAARIIGYLSSKMEYNELLILIQDSLDDTQFPLYVQQQKGIIVLGQVCASSLKRLSTLPSNFIIIIEKIISKILSFFNSLDSDIIFTAIDSIGEIVRSGPLPFPDSVSELELESNSKSDLVSDIKVSLTKEFIFDKVVERMEDSVDENTVLRDKCSHTIGFFSLGDPSFPYKDKALKTLIQYREQSHVDVSFSIGEGLSCIAAGVYCELYRNPWDYRPSPLSLPLPTPSDDIFNKTINIVIDEYGYNSSPRVRQAACIWTLSLLKYCKSYPSFQEQLPRFQHVFLSYLSETNDVLQEVASRGLGLLYEFSDAQRKEQLLQYLVNTLMEGKGMNVPVSGDTEIFSPSMKLGKTPEGSGLSTYKELCSLASDLNKPDLVYKFMSLANHHAIWNSKKGAAFSVSSIVREARDQLKPYLNILVPRLFIYKYDPITSVQVAMSNIWKIISFDNNKIIDEYYEEILKEICSNVNSSQWRNRESSCSGLRDFLSVNIKESVIIEYLSELWKLLLKVLDDIKETVRKSAESAAKTLLSVTVRLCDGSGTVATTTVECVLPIFVNNGTSHPSHDVRGLCLLSLIRVIEKAGLLLKPHISMIIPLLLKSISSLEPQILNTVSLQLNGIDSSNNVQEKLDSIRTKLSKSSPLLEAIKLCVPHIDKNVLVSLIPPLNDIIRSGVGVTTKVSTADFVIDLCRHSQDDLFPYAGKLLGGLLSGITDTSITVCKSYAKAIGYVIKVAKETSITKLVEKLKNMYLEKGDSLPVAYALHEMSLRSSDIIKNYLIDVVPLVFLAMHVVVNNEDPNSEVMSNLWNSTWQEIVPSTSTAIRLYMKEILDFVCPSLSSQSWDLKRQAAKAIATIAENTNAELDSSNLSIILLSLMESLKGRLWDGKHSLLQSMKAVCVLCKDSIMTLDNPQPLQIVECLLSQCKKQDVLYKMIAVTATGEVIESLEVNAFSDIYELITTEILDIDQDQLHDTDSNTVFDLKSAAFEALGRSWPRGVQSTQIKFLHTVCSILSQRMKKNTWKIQCSILKSLNIIFKRTTVMLSSECVELFNNELLLSIADCIKNRRYLSVRKESVYCLLQIVSYLKVHNVLNEVHEDNVTQLYESLMMITDPEIQDTGIKIIKIIGR</sequence>
<dbReference type="PANTHER" id="PTHR23346:SF19">
    <property type="entry name" value="PROTEASOME ADAPTER AND SCAFFOLD PROTEIN ECM29"/>
    <property type="match status" value="1"/>
</dbReference>
<evidence type="ECO:0000256" key="3">
    <source>
        <dbReference type="ARBA" id="ARBA00022737"/>
    </source>
</evidence>
<dbReference type="InterPro" id="IPR024372">
    <property type="entry name" value="Ecm29_N"/>
</dbReference>
<reference evidence="9" key="1">
    <citation type="journal article" date="2010" name="Nature">
        <title>The Amphimedon queenslandica genome and the evolution of animal complexity.</title>
        <authorList>
            <person name="Srivastava M."/>
            <person name="Simakov O."/>
            <person name="Chapman J."/>
            <person name="Fahey B."/>
            <person name="Gauthier M.E."/>
            <person name="Mitros T."/>
            <person name="Richards G.S."/>
            <person name="Conaco C."/>
            <person name="Dacre M."/>
            <person name="Hellsten U."/>
            <person name="Larroux C."/>
            <person name="Putnam N.H."/>
            <person name="Stanke M."/>
            <person name="Adamska M."/>
            <person name="Darling A."/>
            <person name="Degnan S.M."/>
            <person name="Oakley T.H."/>
            <person name="Plachetzki D.C."/>
            <person name="Zhai Y."/>
            <person name="Adamski M."/>
            <person name="Calcino A."/>
            <person name="Cummins S.F."/>
            <person name="Goodstein D.M."/>
            <person name="Harris C."/>
            <person name="Jackson D.J."/>
            <person name="Leys S.P."/>
            <person name="Shu S."/>
            <person name="Woodcroft B.J."/>
            <person name="Vervoort M."/>
            <person name="Kosik K.S."/>
            <person name="Manning G."/>
            <person name="Degnan B.M."/>
            <person name="Rokhsar D.S."/>
        </authorList>
    </citation>
    <scope>NUCLEOTIDE SEQUENCE [LARGE SCALE GENOMIC DNA]</scope>
</reference>
<evidence type="ECO:0000256" key="2">
    <source>
        <dbReference type="ARBA" id="ARBA00022490"/>
    </source>
</evidence>
<evidence type="ECO:0000313" key="9">
    <source>
        <dbReference type="Proteomes" id="UP000007879"/>
    </source>
</evidence>
<dbReference type="Pfam" id="PF13001">
    <property type="entry name" value="ECM29_N"/>
    <property type="match status" value="1"/>
</dbReference>
<dbReference type="InterPro" id="IPR055443">
    <property type="entry name" value="HEAT_ECM29"/>
</dbReference>
<keyword evidence="2" id="KW-0963">Cytoplasm</keyword>
<evidence type="ECO:0008006" key="10">
    <source>
        <dbReference type="Google" id="ProtNLM"/>
    </source>
</evidence>
<dbReference type="GO" id="GO:0005737">
    <property type="term" value="C:cytoplasm"/>
    <property type="evidence" value="ECO:0007669"/>
    <property type="project" value="UniProtKB-SubCell"/>
</dbReference>
<keyword evidence="9" id="KW-1185">Reference proteome</keyword>
<feature type="domain" description="Proteasome adapter and scaffold protein ECM29 HEAT-repeat" evidence="7">
    <location>
        <begin position="1009"/>
        <end position="1173"/>
    </location>
</feature>
<name>A0AAN0J2X7_AMPQE</name>
<keyword evidence="4" id="KW-0647">Proteasome</keyword>
<keyword evidence="5" id="KW-0732">Signal</keyword>
<evidence type="ECO:0000256" key="4">
    <source>
        <dbReference type="ARBA" id="ARBA00022942"/>
    </source>
</evidence>
<dbReference type="Pfam" id="PF23731">
    <property type="entry name" value="ARM_ECM29_C"/>
    <property type="match status" value="1"/>
</dbReference>
<evidence type="ECO:0000256" key="5">
    <source>
        <dbReference type="SAM" id="SignalP"/>
    </source>
</evidence>
<dbReference type="SUPFAM" id="SSF48371">
    <property type="entry name" value="ARM repeat"/>
    <property type="match status" value="3"/>
</dbReference>
<dbReference type="RefSeq" id="XP_019851081.1">
    <property type="nucleotide sequence ID" value="XM_019995522.1"/>
</dbReference>
<evidence type="ECO:0000259" key="7">
    <source>
        <dbReference type="Pfam" id="PF24492"/>
    </source>
</evidence>
<evidence type="ECO:0000259" key="6">
    <source>
        <dbReference type="Pfam" id="PF13001"/>
    </source>
</evidence>
<feature type="chain" id="PRO_5043004931" description="DUF3730 domain-containing protein" evidence="5">
    <location>
        <begin position="20"/>
        <end position="1549"/>
    </location>
</feature>
<dbReference type="GO" id="GO:0036503">
    <property type="term" value="P:ERAD pathway"/>
    <property type="evidence" value="ECO:0007669"/>
    <property type="project" value="TreeGrafter"/>
</dbReference>
<evidence type="ECO:0000313" key="8">
    <source>
        <dbReference type="EnsemblMetazoa" id="XP_019851081.1"/>
    </source>
</evidence>
<dbReference type="Gene3D" id="1.25.10.10">
    <property type="entry name" value="Leucine-rich Repeat Variant"/>
    <property type="match status" value="3"/>
</dbReference>
<dbReference type="GO" id="GO:0005634">
    <property type="term" value="C:nucleus"/>
    <property type="evidence" value="ECO:0007669"/>
    <property type="project" value="TreeGrafter"/>
</dbReference>
<dbReference type="EnsemblMetazoa" id="XM_019995522.1">
    <property type="protein sequence ID" value="XP_019851081.1"/>
    <property type="gene ID" value="LOC100636827"/>
</dbReference>
<dbReference type="GeneID" id="100636827"/>